<dbReference type="EMBL" id="JANBPG010002804">
    <property type="protein sequence ID" value="KAJ1884570.1"/>
    <property type="molecule type" value="Genomic_DNA"/>
</dbReference>
<evidence type="ECO:0000313" key="1">
    <source>
        <dbReference type="EMBL" id="KAJ1884570.1"/>
    </source>
</evidence>
<protein>
    <submittedName>
        <fullName evidence="1">Uncharacterized protein</fullName>
    </submittedName>
</protein>
<accession>A0ACC1I067</accession>
<proteinExistence type="predicted"/>
<gene>
    <name evidence="1" type="ORF">LPJ66_010547</name>
</gene>
<organism evidence="1 2">
    <name type="scientific">Kickxella alabastrina</name>
    <dbReference type="NCBI Taxonomy" id="61397"/>
    <lineage>
        <taxon>Eukaryota</taxon>
        <taxon>Fungi</taxon>
        <taxon>Fungi incertae sedis</taxon>
        <taxon>Zoopagomycota</taxon>
        <taxon>Kickxellomycotina</taxon>
        <taxon>Kickxellomycetes</taxon>
        <taxon>Kickxellales</taxon>
        <taxon>Kickxellaceae</taxon>
        <taxon>Kickxella</taxon>
    </lineage>
</organism>
<sequence length="284" mass="32318">MMAEGASNGTSTNSSITVANANTERTRTQQSSKRANIAAEILETERTYVDGLGLIEKLYITPLLLSAQQPTAILSRKEVRQLFANFPDIIMLSRELLTQLESRLGPNASPPWDADTGRVGDIFLRIAPFLKMYSLYLRNFRSALADISRWLSSNHEFAQFIQQANSNPECKSLSFQSYLLLPVQRIPRYKMLLEDLLKHTPETHVDHQNIGDALRTIEDVATFVNENIQEHEMTLSIIEIQRMLGLKESLLVPGRRLIKTGTLSKICRKNHQLRNFYLFSDILL</sequence>
<comment type="caution">
    <text evidence="1">The sequence shown here is derived from an EMBL/GenBank/DDBJ whole genome shotgun (WGS) entry which is preliminary data.</text>
</comment>
<evidence type="ECO:0000313" key="2">
    <source>
        <dbReference type="Proteomes" id="UP001150581"/>
    </source>
</evidence>
<name>A0ACC1I067_9FUNG</name>
<keyword evidence="2" id="KW-1185">Reference proteome</keyword>
<dbReference type="Proteomes" id="UP001150581">
    <property type="component" value="Unassembled WGS sequence"/>
</dbReference>
<reference evidence="1" key="1">
    <citation type="submission" date="2022-07" db="EMBL/GenBank/DDBJ databases">
        <title>Phylogenomic reconstructions and comparative analyses of Kickxellomycotina fungi.</title>
        <authorList>
            <person name="Reynolds N.K."/>
            <person name="Stajich J.E."/>
            <person name="Barry K."/>
            <person name="Grigoriev I.V."/>
            <person name="Crous P."/>
            <person name="Smith M.E."/>
        </authorList>
    </citation>
    <scope>NUCLEOTIDE SEQUENCE</scope>
    <source>
        <strain evidence="1">Benny 63K</strain>
    </source>
</reference>
<feature type="non-terminal residue" evidence="1">
    <location>
        <position position="284"/>
    </location>
</feature>